<sequence>MPTHSGAPSSTGNEYRDEEEDGIDAFCATSIHASLSKLLHSEKFSDMTIRCGGREFKAHRAIVCPQSSFFDRALSSNFKEAASRVVELPDDDPDVLERFLEFLYTGAYSDDVNHTWGKPSIVAMMSPEEVQENLNDTPGVPEDFSAGDERPSTPCPGPLNSNQVGPTGADYDENDLDYKPPSTTSTGSNSNSEPEEEYNEYYGDSTSNNEQEPEHSPEKLSLGAMSVMKLPELVALDKEEAMQRLVKIRNDMALPLRLYIMADKYDVPALRLLARDRFYRAVELEWEHAESFPDIVDELYLGTPQTDTAMREIVCRIVGSRILSDRVREKMRPVMEKHGDFAVGVMEYAIHSGRIR</sequence>
<dbReference type="Pfam" id="PF00651">
    <property type="entry name" value="BTB"/>
    <property type="match status" value="1"/>
</dbReference>
<reference evidence="3" key="1">
    <citation type="journal article" date="2021" name="Nat. Commun.">
        <title>Genetic determinants of endophytism in the Arabidopsis root mycobiome.</title>
        <authorList>
            <person name="Mesny F."/>
            <person name="Miyauchi S."/>
            <person name="Thiergart T."/>
            <person name="Pickel B."/>
            <person name="Atanasova L."/>
            <person name="Karlsson M."/>
            <person name="Huettel B."/>
            <person name="Barry K.W."/>
            <person name="Haridas S."/>
            <person name="Chen C."/>
            <person name="Bauer D."/>
            <person name="Andreopoulos W."/>
            <person name="Pangilinan J."/>
            <person name="LaButti K."/>
            <person name="Riley R."/>
            <person name="Lipzen A."/>
            <person name="Clum A."/>
            <person name="Drula E."/>
            <person name="Henrissat B."/>
            <person name="Kohler A."/>
            <person name="Grigoriev I.V."/>
            <person name="Martin F.M."/>
            <person name="Hacquard S."/>
        </authorList>
    </citation>
    <scope>NUCLEOTIDE SEQUENCE</scope>
    <source>
        <strain evidence="3">FSSC 5 MPI-SDFR-AT-0091</strain>
    </source>
</reference>
<dbReference type="Proteomes" id="UP000736672">
    <property type="component" value="Unassembled WGS sequence"/>
</dbReference>
<dbReference type="Gene3D" id="3.30.710.10">
    <property type="entry name" value="Potassium Channel Kv1.1, Chain A"/>
    <property type="match status" value="1"/>
</dbReference>
<protein>
    <recommendedName>
        <fullName evidence="2">BTB domain-containing protein</fullName>
    </recommendedName>
</protein>
<gene>
    <name evidence="3" type="ORF">B0J15DRAFT_518754</name>
</gene>
<evidence type="ECO:0000313" key="4">
    <source>
        <dbReference type="Proteomes" id="UP000736672"/>
    </source>
</evidence>
<dbReference type="InterPro" id="IPR000210">
    <property type="entry name" value="BTB/POZ_dom"/>
</dbReference>
<organism evidence="3 4">
    <name type="scientific">Fusarium solani</name>
    <name type="common">Filamentous fungus</name>
    <dbReference type="NCBI Taxonomy" id="169388"/>
    <lineage>
        <taxon>Eukaryota</taxon>
        <taxon>Fungi</taxon>
        <taxon>Dikarya</taxon>
        <taxon>Ascomycota</taxon>
        <taxon>Pezizomycotina</taxon>
        <taxon>Sordariomycetes</taxon>
        <taxon>Hypocreomycetidae</taxon>
        <taxon>Hypocreales</taxon>
        <taxon>Nectriaceae</taxon>
        <taxon>Fusarium</taxon>
        <taxon>Fusarium solani species complex</taxon>
    </lineage>
</organism>
<dbReference type="PROSITE" id="PS50097">
    <property type="entry name" value="BTB"/>
    <property type="match status" value="1"/>
</dbReference>
<dbReference type="PANTHER" id="PTHR47843">
    <property type="entry name" value="BTB DOMAIN-CONTAINING PROTEIN-RELATED"/>
    <property type="match status" value="1"/>
</dbReference>
<comment type="caution">
    <text evidence="3">The sequence shown here is derived from an EMBL/GenBank/DDBJ whole genome shotgun (WGS) entry which is preliminary data.</text>
</comment>
<dbReference type="AlphaFoldDB" id="A0A9P9L6Q0"/>
<dbReference type="InterPro" id="IPR011333">
    <property type="entry name" value="SKP1/BTB/POZ_sf"/>
</dbReference>
<evidence type="ECO:0000313" key="3">
    <source>
        <dbReference type="EMBL" id="KAH7275006.1"/>
    </source>
</evidence>
<feature type="region of interest" description="Disordered" evidence="1">
    <location>
        <begin position="130"/>
        <end position="218"/>
    </location>
</feature>
<accession>A0A9P9L6Q0</accession>
<dbReference type="PANTHER" id="PTHR47843:SF5">
    <property type="entry name" value="BTB_POZ DOMAIN PROTEIN"/>
    <property type="match status" value="1"/>
</dbReference>
<dbReference type="OrthoDB" id="1022638at2759"/>
<feature type="domain" description="BTB" evidence="2">
    <location>
        <begin position="45"/>
        <end position="112"/>
    </location>
</feature>
<feature type="compositionally biased region" description="Low complexity" evidence="1">
    <location>
        <begin position="180"/>
        <end position="192"/>
    </location>
</feature>
<dbReference type="EMBL" id="JAGTJS010000001">
    <property type="protein sequence ID" value="KAH7275006.1"/>
    <property type="molecule type" value="Genomic_DNA"/>
</dbReference>
<dbReference type="SMART" id="SM00225">
    <property type="entry name" value="BTB"/>
    <property type="match status" value="1"/>
</dbReference>
<dbReference type="CDD" id="cd18186">
    <property type="entry name" value="BTB_POZ_ZBTB_KLHL-like"/>
    <property type="match status" value="1"/>
</dbReference>
<proteinExistence type="predicted"/>
<evidence type="ECO:0000256" key="1">
    <source>
        <dbReference type="SAM" id="MobiDB-lite"/>
    </source>
</evidence>
<keyword evidence="4" id="KW-1185">Reference proteome</keyword>
<name>A0A9P9L6Q0_FUSSL</name>
<dbReference type="SUPFAM" id="SSF54695">
    <property type="entry name" value="POZ domain"/>
    <property type="match status" value="1"/>
</dbReference>
<evidence type="ECO:0000259" key="2">
    <source>
        <dbReference type="PROSITE" id="PS50097"/>
    </source>
</evidence>